<dbReference type="PRINTS" id="PR01415">
    <property type="entry name" value="ANKYRIN"/>
</dbReference>
<dbReference type="OrthoDB" id="195446at2759"/>
<protein>
    <submittedName>
        <fullName evidence="2">Ankyrin repeat domain-containing protein 50</fullName>
    </submittedName>
</protein>
<feature type="repeat" description="ANK" evidence="1">
    <location>
        <begin position="551"/>
        <end position="583"/>
    </location>
</feature>
<evidence type="ECO:0000256" key="1">
    <source>
        <dbReference type="PROSITE-ProRule" id="PRU00023"/>
    </source>
</evidence>
<dbReference type="AlphaFoldDB" id="A0A0M0K7W7"/>
<dbReference type="SMART" id="SM00248">
    <property type="entry name" value="ANK"/>
    <property type="match status" value="10"/>
</dbReference>
<dbReference type="PANTHER" id="PTHR24184">
    <property type="entry name" value="SI:CH211-189E2.2"/>
    <property type="match status" value="1"/>
</dbReference>
<feature type="repeat" description="ANK" evidence="1">
    <location>
        <begin position="617"/>
        <end position="649"/>
    </location>
</feature>
<dbReference type="Pfam" id="PF12796">
    <property type="entry name" value="Ank_2"/>
    <property type="match status" value="3"/>
</dbReference>
<feature type="repeat" description="ANK" evidence="1">
    <location>
        <begin position="716"/>
        <end position="748"/>
    </location>
</feature>
<organism evidence="2 3">
    <name type="scientific">Chrysochromulina tobinii</name>
    <dbReference type="NCBI Taxonomy" id="1460289"/>
    <lineage>
        <taxon>Eukaryota</taxon>
        <taxon>Haptista</taxon>
        <taxon>Haptophyta</taxon>
        <taxon>Prymnesiophyceae</taxon>
        <taxon>Prymnesiales</taxon>
        <taxon>Chrysochromulinaceae</taxon>
        <taxon>Chrysochromulina</taxon>
    </lineage>
</organism>
<dbReference type="InterPro" id="IPR002110">
    <property type="entry name" value="Ankyrin_rpt"/>
</dbReference>
<feature type="repeat" description="ANK" evidence="1">
    <location>
        <begin position="584"/>
        <end position="616"/>
    </location>
</feature>
<dbReference type="SUPFAM" id="SSF48403">
    <property type="entry name" value="Ankyrin repeat"/>
    <property type="match status" value="2"/>
</dbReference>
<sequence>MHERRVLLLLDGLDEAGAQRARIEKHVAEVLAPKGFVILCTSRPAGLDEAGFAGFHRLTLAPLTDAQQETFLATRLGDEWASALKSYLRDKVPLDAGGEAGTRRRVTANPLMLLMVCSIAQLRVGIDMPTTTAELYEVAAGAMLKQRSGAAVPDDARALLQATFFEAHAAEQRIITEAQLGAATARIGARIGMAAAQRAADELRALVARDGLPLVRLLEAKPLQMQAFHLSFQEYYAMRAIGEGGVPLPSFAWGVWWTNAVLMGVQAGGAAFGDAFVKAAQLPAAEAAAVPAKEAWRLRVLATLVRKGLPAAWLPTALEAAKGVAREVAREAGKLAAADALVVGKRVLAFDKIWQQAVVAGVEGDAVDVKIGGWKEKKGLPRTKALVVASDGAGALLRLAAGAGDATLVEALLDAGVNPLVADERANTPLHRAAVGGHVAICRALVAKGADKEEQNTQNQSAADAARNAKQHAVVRLFFPTLSDHEFTDEACRRTVRLRAAATGDLATLTRTQDAGRITALMVASRRKQLAAVVKLLASSTASTLNAQSAGGCSALYLAAEEGAEPIVQLLLTRGADAALADCNGGTPLMRASTFGHERCALILLEAGAVVGAHDNAGVTALMKAAEKGHEQVILVLLEAGAVVSAQNNDGWTALIYAAHNGHEQVALVLLEAGAGVDETEKNGWTALMFAAQNGHEQVILVLLKAGAVMSAQTNDGWTALMCAALNGHEQVALVLLEAGTVVSAQNNDGGTALMCAALNGHEQVALVLLKAGAVVSAQNNAGWTALLCAAHNGHEQVAL</sequence>
<feature type="repeat" description="ANK" evidence="1">
    <location>
        <begin position="425"/>
        <end position="457"/>
    </location>
</feature>
<accession>A0A0M0K7W7</accession>
<keyword evidence="3" id="KW-1185">Reference proteome</keyword>
<evidence type="ECO:0000313" key="2">
    <source>
        <dbReference type="EMBL" id="KOO34702.1"/>
    </source>
</evidence>
<dbReference type="Pfam" id="PF00023">
    <property type="entry name" value="Ank"/>
    <property type="match status" value="1"/>
</dbReference>
<feature type="non-terminal residue" evidence="2">
    <location>
        <position position="800"/>
    </location>
</feature>
<dbReference type="EMBL" id="JWZX01001127">
    <property type="protein sequence ID" value="KOO34702.1"/>
    <property type="molecule type" value="Genomic_DNA"/>
</dbReference>
<evidence type="ECO:0000313" key="3">
    <source>
        <dbReference type="Proteomes" id="UP000037460"/>
    </source>
</evidence>
<dbReference type="InterPro" id="IPR036770">
    <property type="entry name" value="Ankyrin_rpt-contain_sf"/>
</dbReference>
<feature type="repeat" description="ANK" evidence="1">
    <location>
        <begin position="749"/>
        <end position="781"/>
    </location>
</feature>
<comment type="caution">
    <text evidence="2">The sequence shown here is derived from an EMBL/GenBank/DDBJ whole genome shotgun (WGS) entry which is preliminary data.</text>
</comment>
<proteinExistence type="predicted"/>
<dbReference type="PROSITE" id="PS50088">
    <property type="entry name" value="ANK_REPEAT"/>
    <property type="match status" value="8"/>
</dbReference>
<dbReference type="Gene3D" id="1.25.40.20">
    <property type="entry name" value="Ankyrin repeat-containing domain"/>
    <property type="match status" value="5"/>
</dbReference>
<feature type="repeat" description="ANK" evidence="1">
    <location>
        <begin position="683"/>
        <end position="715"/>
    </location>
</feature>
<dbReference type="Pfam" id="PF13637">
    <property type="entry name" value="Ank_4"/>
    <property type="match status" value="1"/>
</dbReference>
<reference evidence="3" key="1">
    <citation type="journal article" date="2015" name="PLoS Genet.">
        <title>Genome Sequence and Transcriptome Analyses of Chrysochromulina tobin: Metabolic Tools for Enhanced Algal Fitness in the Prominent Order Prymnesiales (Haptophyceae).</title>
        <authorList>
            <person name="Hovde B.T."/>
            <person name="Deodato C.R."/>
            <person name="Hunsperger H.M."/>
            <person name="Ryken S.A."/>
            <person name="Yost W."/>
            <person name="Jha R.K."/>
            <person name="Patterson J."/>
            <person name="Monnat R.J. Jr."/>
            <person name="Barlow S.B."/>
            <person name="Starkenburg S.R."/>
            <person name="Cattolico R.A."/>
        </authorList>
    </citation>
    <scope>NUCLEOTIDE SEQUENCE</scope>
    <source>
        <strain evidence="3">CCMP291</strain>
    </source>
</reference>
<dbReference type="PANTHER" id="PTHR24184:SF11">
    <property type="entry name" value="ANKYRIN REPEAT AND SOCS BOX CONTAINING 3"/>
    <property type="match status" value="1"/>
</dbReference>
<dbReference type="PROSITE" id="PS50297">
    <property type="entry name" value="ANK_REP_REGION"/>
    <property type="match status" value="8"/>
</dbReference>
<name>A0A0M0K7W7_9EUKA</name>
<dbReference type="Proteomes" id="UP000037460">
    <property type="component" value="Unassembled WGS sequence"/>
</dbReference>
<gene>
    <name evidence="2" type="ORF">Ctob_016641</name>
</gene>
<feature type="repeat" description="ANK" evidence="1">
    <location>
        <begin position="650"/>
        <end position="682"/>
    </location>
</feature>
<keyword evidence="1" id="KW-0040">ANK repeat</keyword>